<evidence type="ECO:0000313" key="3">
    <source>
        <dbReference type="EMBL" id="CAB4550588.1"/>
    </source>
</evidence>
<sequence length="189" mass="20872">MPNDQRVKIASVKKTLIHKGMVWDLVSDTFEFNGQLLTREYVDHTGAVAVLAFNEHEELLLMKQYRRPVGKFLMELPAGLLDVPGESQLDCAKRELAEEAGLDAAHWSELISFHTTPGGNTEVITVFVAKELSATNLVYEATGEEADMPKSWVPITEAVKLVLTSQIMSPSAVVGIMAYQLSKEAALER</sequence>
<dbReference type="PANTHER" id="PTHR11839:SF31">
    <property type="entry name" value="ADP-RIBOSE PYROPHOSPHATASE"/>
    <property type="match status" value="1"/>
</dbReference>
<keyword evidence="1" id="KW-0378">Hydrolase</keyword>
<dbReference type="EMBL" id="CAEZSX010000028">
    <property type="protein sequence ID" value="CAB4550588.1"/>
    <property type="molecule type" value="Genomic_DNA"/>
</dbReference>
<evidence type="ECO:0000256" key="1">
    <source>
        <dbReference type="ARBA" id="ARBA00022801"/>
    </source>
</evidence>
<dbReference type="InterPro" id="IPR000086">
    <property type="entry name" value="NUDIX_hydrolase_dom"/>
</dbReference>
<dbReference type="Pfam" id="PF00293">
    <property type="entry name" value="NUDIX"/>
    <property type="match status" value="1"/>
</dbReference>
<dbReference type="GO" id="GO:0006753">
    <property type="term" value="P:nucleoside phosphate metabolic process"/>
    <property type="evidence" value="ECO:0007669"/>
    <property type="project" value="TreeGrafter"/>
</dbReference>
<feature type="domain" description="Nudix hydrolase" evidence="2">
    <location>
        <begin position="43"/>
        <end position="180"/>
    </location>
</feature>
<name>A0A6J6CL85_9ZZZZ</name>
<gene>
    <name evidence="3" type="ORF">UFOPK1537_00288</name>
</gene>
<dbReference type="PANTHER" id="PTHR11839">
    <property type="entry name" value="UDP/ADP-SUGAR PYROPHOSPHATASE"/>
    <property type="match status" value="1"/>
</dbReference>
<dbReference type="PROSITE" id="PS51462">
    <property type="entry name" value="NUDIX"/>
    <property type="match status" value="1"/>
</dbReference>
<dbReference type="SUPFAM" id="SSF55811">
    <property type="entry name" value="Nudix"/>
    <property type="match status" value="1"/>
</dbReference>
<dbReference type="GO" id="GO:0019693">
    <property type="term" value="P:ribose phosphate metabolic process"/>
    <property type="evidence" value="ECO:0007669"/>
    <property type="project" value="TreeGrafter"/>
</dbReference>
<reference evidence="3" key="1">
    <citation type="submission" date="2020-05" db="EMBL/GenBank/DDBJ databases">
        <authorList>
            <person name="Chiriac C."/>
            <person name="Salcher M."/>
            <person name="Ghai R."/>
            <person name="Kavagutti S V."/>
        </authorList>
    </citation>
    <scope>NUCLEOTIDE SEQUENCE</scope>
</reference>
<dbReference type="AlphaFoldDB" id="A0A6J6CL85"/>
<proteinExistence type="predicted"/>
<dbReference type="Gene3D" id="3.90.79.10">
    <property type="entry name" value="Nucleoside Triphosphate Pyrophosphohydrolase"/>
    <property type="match status" value="1"/>
</dbReference>
<dbReference type="GO" id="GO:0016787">
    <property type="term" value="F:hydrolase activity"/>
    <property type="evidence" value="ECO:0007669"/>
    <property type="project" value="UniProtKB-KW"/>
</dbReference>
<evidence type="ECO:0000259" key="2">
    <source>
        <dbReference type="PROSITE" id="PS51462"/>
    </source>
</evidence>
<accession>A0A6J6CL85</accession>
<dbReference type="GO" id="GO:0005829">
    <property type="term" value="C:cytosol"/>
    <property type="evidence" value="ECO:0007669"/>
    <property type="project" value="TreeGrafter"/>
</dbReference>
<dbReference type="InterPro" id="IPR015797">
    <property type="entry name" value="NUDIX_hydrolase-like_dom_sf"/>
</dbReference>
<protein>
    <submittedName>
        <fullName evidence="3">Unannotated protein</fullName>
    </submittedName>
</protein>
<organism evidence="3">
    <name type="scientific">freshwater metagenome</name>
    <dbReference type="NCBI Taxonomy" id="449393"/>
    <lineage>
        <taxon>unclassified sequences</taxon>
        <taxon>metagenomes</taxon>
        <taxon>ecological metagenomes</taxon>
    </lineage>
</organism>